<dbReference type="AlphaFoldDB" id="A0A2N5W3L4"/>
<reference evidence="2 3" key="1">
    <citation type="submission" date="2017-11" db="EMBL/GenBank/DDBJ databases">
        <title>De novo assembly and phasing of dikaryotic genomes from two isolates of Puccinia coronata f. sp. avenae, the causal agent of oat crown rust.</title>
        <authorList>
            <person name="Miller M.E."/>
            <person name="Zhang Y."/>
            <person name="Omidvar V."/>
            <person name="Sperschneider J."/>
            <person name="Schwessinger B."/>
            <person name="Raley C."/>
            <person name="Palmer J.M."/>
            <person name="Garnica D."/>
            <person name="Upadhyaya N."/>
            <person name="Rathjen J."/>
            <person name="Taylor J.M."/>
            <person name="Park R.F."/>
            <person name="Dodds P.N."/>
            <person name="Hirsch C.D."/>
            <person name="Kianian S.F."/>
            <person name="Figueroa M."/>
        </authorList>
    </citation>
    <scope>NUCLEOTIDE SEQUENCE [LARGE SCALE GENOMIC DNA]</scope>
    <source>
        <strain evidence="2">12NC29</strain>
    </source>
</reference>
<feature type="compositionally biased region" description="Low complexity" evidence="1">
    <location>
        <begin position="23"/>
        <end position="41"/>
    </location>
</feature>
<sequence>MSNNLEAISNAMQNGNSGKDMGTAGNTATQAATAKGKQAPTARSIPLNRNIRKLNLSCLSAFALEQEKIKNCFGAGNNLEEEESSNEKEKGNNAGMEASNEATELFITKGMEEEKAGDRKGAEMYFAMQKAEKKSEGEKNRSTNLAPSLEEEDKDKDHTWPDSPPLALGEESKPSNAL</sequence>
<name>A0A2N5W3L4_9BASI</name>
<evidence type="ECO:0000313" key="2">
    <source>
        <dbReference type="EMBL" id="PLW56848.1"/>
    </source>
</evidence>
<comment type="caution">
    <text evidence="2">The sequence shown here is derived from an EMBL/GenBank/DDBJ whole genome shotgun (WGS) entry which is preliminary data.</text>
</comment>
<dbReference type="Proteomes" id="UP000235388">
    <property type="component" value="Unassembled WGS sequence"/>
</dbReference>
<feature type="compositionally biased region" description="Basic and acidic residues" evidence="1">
    <location>
        <begin position="110"/>
        <end position="122"/>
    </location>
</feature>
<feature type="compositionally biased region" description="Polar residues" evidence="1">
    <location>
        <begin position="1"/>
        <end position="17"/>
    </location>
</feature>
<feature type="compositionally biased region" description="Basic and acidic residues" evidence="1">
    <location>
        <begin position="130"/>
        <end position="141"/>
    </location>
</feature>
<protein>
    <submittedName>
        <fullName evidence="2">Uncharacterized protein</fullName>
    </submittedName>
</protein>
<keyword evidence="3" id="KW-1185">Reference proteome</keyword>
<evidence type="ECO:0000256" key="1">
    <source>
        <dbReference type="SAM" id="MobiDB-lite"/>
    </source>
</evidence>
<gene>
    <name evidence="2" type="ORF">PCANC_01291</name>
</gene>
<proteinExistence type="predicted"/>
<evidence type="ECO:0000313" key="3">
    <source>
        <dbReference type="Proteomes" id="UP000235388"/>
    </source>
</evidence>
<organism evidence="2 3">
    <name type="scientific">Puccinia coronata f. sp. avenae</name>
    <dbReference type="NCBI Taxonomy" id="200324"/>
    <lineage>
        <taxon>Eukaryota</taxon>
        <taxon>Fungi</taxon>
        <taxon>Dikarya</taxon>
        <taxon>Basidiomycota</taxon>
        <taxon>Pucciniomycotina</taxon>
        <taxon>Pucciniomycetes</taxon>
        <taxon>Pucciniales</taxon>
        <taxon>Pucciniaceae</taxon>
        <taxon>Puccinia</taxon>
    </lineage>
</organism>
<feature type="region of interest" description="Disordered" evidence="1">
    <location>
        <begin position="1"/>
        <end position="41"/>
    </location>
</feature>
<feature type="region of interest" description="Disordered" evidence="1">
    <location>
        <begin position="77"/>
        <end position="178"/>
    </location>
</feature>
<dbReference type="EMBL" id="PGCJ01000016">
    <property type="protein sequence ID" value="PLW56848.1"/>
    <property type="molecule type" value="Genomic_DNA"/>
</dbReference>
<accession>A0A2N5W3L4</accession>